<evidence type="ECO:0000313" key="3">
    <source>
        <dbReference type="Proteomes" id="UP001495910"/>
    </source>
</evidence>
<keyword evidence="3" id="KW-1185">Reference proteome</keyword>
<comment type="caution">
    <text evidence="2">The sequence shown here is derived from an EMBL/GenBank/DDBJ whole genome shotgun (WGS) entry which is preliminary data.</text>
</comment>
<dbReference type="RefSeq" id="WP_342830165.1">
    <property type="nucleotide sequence ID" value="NZ_JBANDC010000010.1"/>
</dbReference>
<protein>
    <submittedName>
        <fullName evidence="2">Phage baseplate assembly protein V</fullName>
    </submittedName>
</protein>
<dbReference type="InterPro" id="IPR014462">
    <property type="entry name" value="Phage_Mu_Gp45"/>
</dbReference>
<dbReference type="Proteomes" id="UP001495910">
    <property type="component" value="Unassembled WGS sequence"/>
</dbReference>
<name>A0ABU9PY30_9BURK</name>
<dbReference type="Pfam" id="PF06890">
    <property type="entry name" value="Phage_Mu_Gp45"/>
    <property type="match status" value="1"/>
</dbReference>
<dbReference type="EMBL" id="JBANDC010000010">
    <property type="protein sequence ID" value="MEM4988837.1"/>
    <property type="molecule type" value="Genomic_DNA"/>
</dbReference>
<dbReference type="PIRSF" id="PIRSF012337">
    <property type="entry name" value="gp45"/>
    <property type="match status" value="1"/>
</dbReference>
<sequence>MGVGNAIQNMVARCTVALSNASGKLQQLQIRLLAGEVKSGVEHMEPYGFTSNPLAGAEGIAIFPGGDRSVGYVIVTADRRYRISGLEPGELAIYTHEGAFIKLKNGRVIDVDCDEYNVKAKKITMTAEQQMLSATTLTINAANVASSGKITAPDIVLADTSMVTHIHKEHDGPSTSTPI</sequence>
<organism evidence="2 3">
    <name type="scientific">Collimonas rhizosphaerae</name>
    <dbReference type="NCBI Taxonomy" id="3126357"/>
    <lineage>
        <taxon>Bacteria</taxon>
        <taxon>Pseudomonadati</taxon>
        <taxon>Pseudomonadota</taxon>
        <taxon>Betaproteobacteria</taxon>
        <taxon>Burkholderiales</taxon>
        <taxon>Oxalobacteraceae</taxon>
        <taxon>Collimonas</taxon>
    </lineage>
</organism>
<dbReference type="InterPro" id="IPR013046">
    <property type="entry name" value="GpV/Gp45"/>
</dbReference>
<dbReference type="NCBIfam" id="TIGR01644">
    <property type="entry name" value="phage_P2_V"/>
    <property type="match status" value="1"/>
</dbReference>
<dbReference type="Gene3D" id="6.20.170.10">
    <property type="match status" value="1"/>
</dbReference>
<accession>A0ABU9PY30</accession>
<evidence type="ECO:0000259" key="1">
    <source>
        <dbReference type="Pfam" id="PF06890"/>
    </source>
</evidence>
<proteinExistence type="predicted"/>
<reference evidence="2 3" key="1">
    <citation type="submission" date="2024-02" db="EMBL/GenBank/DDBJ databases">
        <title>Draft genome sequence of Collimonas sp. strain H4R21, an effective mineral-weathering bacterial strain isolated from the beech rhizosphere.</title>
        <authorList>
            <person name="Morin E."/>
            <person name="Uroz S."/>
            <person name="Leveau J.H.J."/>
            <person name="Kumar R."/>
            <person name="Rey M.W."/>
            <person name="Pham J."/>
        </authorList>
    </citation>
    <scope>NUCLEOTIDE SEQUENCE [LARGE SCALE GENOMIC DNA]</scope>
    <source>
        <strain evidence="2 3">H4R21</strain>
    </source>
</reference>
<evidence type="ECO:0000313" key="2">
    <source>
        <dbReference type="EMBL" id="MEM4988837.1"/>
    </source>
</evidence>
<dbReference type="InterPro" id="IPR053861">
    <property type="entry name" value="Phage_Mu_Gp45_N"/>
</dbReference>
<feature type="domain" description="Bacteriophage Mu Gp45 N-terminal" evidence="1">
    <location>
        <begin position="13"/>
        <end position="80"/>
    </location>
</feature>
<gene>
    <name evidence="2" type="ORF">V8G57_15695</name>
</gene>